<dbReference type="PANTHER" id="PTHR13822:SF10">
    <property type="entry name" value="ATP SYNTHASE EPSILON CHAIN, CHLOROPLASTIC"/>
    <property type="match status" value="1"/>
</dbReference>
<dbReference type="InterPro" id="IPR036771">
    <property type="entry name" value="ATPsynth_dsu/esu_N"/>
</dbReference>
<dbReference type="Gene3D" id="2.60.15.10">
    <property type="entry name" value="F0F1 ATP synthase delta/epsilon subunit, N-terminal"/>
    <property type="match status" value="1"/>
</dbReference>
<dbReference type="EMBL" id="JAOWKZ010000002">
    <property type="protein sequence ID" value="MCV2872642.1"/>
    <property type="molecule type" value="Genomic_DNA"/>
</dbReference>
<evidence type="ECO:0000256" key="8">
    <source>
        <dbReference type="ARBA" id="ARBA00023196"/>
    </source>
</evidence>
<keyword evidence="8 10" id="KW-0139">CF(1)</keyword>
<comment type="function">
    <text evidence="1 10">Produces ATP from ADP in the presence of a proton gradient across the membrane.</text>
</comment>
<evidence type="ECO:0000256" key="2">
    <source>
        <dbReference type="ARBA" id="ARBA00004184"/>
    </source>
</evidence>
<dbReference type="InterPro" id="IPR024037">
    <property type="entry name" value="Alt_ATP_synth_F1_esu"/>
</dbReference>
<keyword evidence="4 10" id="KW-0813">Transport</keyword>
<evidence type="ECO:0000256" key="4">
    <source>
        <dbReference type="ARBA" id="ARBA00022448"/>
    </source>
</evidence>
<keyword evidence="7 10" id="KW-0472">Membrane</keyword>
<evidence type="ECO:0000256" key="1">
    <source>
        <dbReference type="ARBA" id="ARBA00003543"/>
    </source>
</evidence>
<proteinExistence type="inferred from homology"/>
<dbReference type="NCBIfam" id="NF004871">
    <property type="entry name" value="PRK06228.1"/>
    <property type="match status" value="1"/>
</dbReference>
<protein>
    <recommendedName>
        <fullName evidence="10">ATP synthase epsilon chain</fullName>
    </recommendedName>
    <alternativeName>
        <fullName evidence="10">ATP synthase F1 sector epsilon subunit</fullName>
    </alternativeName>
    <alternativeName>
        <fullName evidence="10">F-ATPase epsilon subunit</fullName>
    </alternativeName>
</protein>
<keyword evidence="5 10" id="KW-0375">Hydrogen ion transport</keyword>
<dbReference type="Pfam" id="PF02823">
    <property type="entry name" value="ATP-synt_DE_N"/>
    <property type="match status" value="1"/>
</dbReference>
<dbReference type="SUPFAM" id="SSF51344">
    <property type="entry name" value="Epsilon subunit of F1F0-ATP synthase N-terminal domain"/>
    <property type="match status" value="1"/>
</dbReference>
<evidence type="ECO:0000313" key="13">
    <source>
        <dbReference type="Proteomes" id="UP001652564"/>
    </source>
</evidence>
<evidence type="ECO:0000256" key="7">
    <source>
        <dbReference type="ARBA" id="ARBA00023136"/>
    </source>
</evidence>
<evidence type="ECO:0000256" key="9">
    <source>
        <dbReference type="ARBA" id="ARBA00023310"/>
    </source>
</evidence>
<dbReference type="InterPro" id="IPR001469">
    <property type="entry name" value="ATP_synth_F1_dsu/esu"/>
</dbReference>
<keyword evidence="13" id="KW-1185">Reference proteome</keyword>
<dbReference type="RefSeq" id="WP_263739821.1">
    <property type="nucleotide sequence ID" value="NZ_JAOWKZ010000002.1"/>
</dbReference>
<comment type="subunit">
    <text evidence="10">F-type ATPases have 2 components, CF(1) - the catalytic core - and CF(0) - the membrane proton channel. CF(1) has five subunits: alpha(3), beta(3), gamma(1), delta(1), epsilon(1). CF(0) has three main subunits: a, b and c.</text>
</comment>
<dbReference type="InterPro" id="IPR020546">
    <property type="entry name" value="ATP_synth_F1_dsu/esu_N"/>
</dbReference>
<comment type="subcellular location">
    <subcellularLocation>
        <location evidence="10">Cell membrane</location>
        <topology evidence="10">Peripheral membrane protein</topology>
    </subcellularLocation>
    <subcellularLocation>
        <location evidence="2">Endomembrane system</location>
        <topology evidence="2">Peripheral membrane protein</topology>
    </subcellularLocation>
</comment>
<keyword evidence="10" id="KW-1003">Cell membrane</keyword>
<evidence type="ECO:0000256" key="5">
    <source>
        <dbReference type="ARBA" id="ARBA00022781"/>
    </source>
</evidence>
<gene>
    <name evidence="10" type="primary">atpC</name>
    <name evidence="12" type="ORF">OEZ71_10085</name>
</gene>
<evidence type="ECO:0000313" key="12">
    <source>
        <dbReference type="EMBL" id="MCV2872642.1"/>
    </source>
</evidence>
<reference evidence="12 13" key="1">
    <citation type="submission" date="2022-10" db="EMBL/GenBank/DDBJ databases">
        <title>Defluviimonas sp. nov., isolated from ocean surface sediments.</title>
        <authorList>
            <person name="He W."/>
            <person name="Wang L."/>
            <person name="Zhang D.-F."/>
        </authorList>
    </citation>
    <scope>NUCLEOTIDE SEQUENCE [LARGE SCALE GENOMIC DNA]</scope>
    <source>
        <strain evidence="12 13">WL0050</strain>
    </source>
</reference>
<sequence>MRLRIILPERICLDREVRRIVAEAPDGAFGMLPNHIDFVSQLAPGILVYEDAEGHERYAGVHAGTLIKVGDDVLVSTVGAVLGNDLDIVQQHARAAFRAAEESERTARSALARLEAQIVRRFLELEKVS</sequence>
<dbReference type="NCBIfam" id="TIGR03166">
    <property type="entry name" value="alt_F1F0_F1_eps"/>
    <property type="match status" value="1"/>
</dbReference>
<dbReference type="CDD" id="cd12152">
    <property type="entry name" value="F1-ATPase_delta"/>
    <property type="match status" value="1"/>
</dbReference>
<organism evidence="12 13">
    <name type="scientific">Albidovulum litorale</name>
    <dbReference type="NCBI Taxonomy" id="2984134"/>
    <lineage>
        <taxon>Bacteria</taxon>
        <taxon>Pseudomonadati</taxon>
        <taxon>Pseudomonadota</taxon>
        <taxon>Alphaproteobacteria</taxon>
        <taxon>Rhodobacterales</taxon>
        <taxon>Paracoccaceae</taxon>
        <taxon>Albidovulum</taxon>
    </lineage>
</organism>
<accession>A0ABT2ZND0</accession>
<dbReference type="PANTHER" id="PTHR13822">
    <property type="entry name" value="ATP SYNTHASE DELTA/EPSILON CHAIN"/>
    <property type="match status" value="1"/>
</dbReference>
<evidence type="ECO:0000256" key="3">
    <source>
        <dbReference type="ARBA" id="ARBA00005712"/>
    </source>
</evidence>
<feature type="domain" description="ATP synthase F1 complex delta/epsilon subunit N-terminal" evidence="11">
    <location>
        <begin position="1"/>
        <end position="77"/>
    </location>
</feature>
<evidence type="ECO:0000256" key="6">
    <source>
        <dbReference type="ARBA" id="ARBA00023065"/>
    </source>
</evidence>
<name>A0ABT2ZND0_9RHOB</name>
<dbReference type="HAMAP" id="MF_00530">
    <property type="entry name" value="ATP_synth_epsil_bac"/>
    <property type="match status" value="1"/>
</dbReference>
<comment type="caution">
    <text evidence="12">The sequence shown here is derived from an EMBL/GenBank/DDBJ whole genome shotgun (WGS) entry which is preliminary data.</text>
</comment>
<evidence type="ECO:0000259" key="11">
    <source>
        <dbReference type="Pfam" id="PF02823"/>
    </source>
</evidence>
<comment type="similarity">
    <text evidence="3 10">Belongs to the ATPase epsilon chain family.</text>
</comment>
<evidence type="ECO:0000256" key="10">
    <source>
        <dbReference type="HAMAP-Rule" id="MF_00530"/>
    </source>
</evidence>
<keyword evidence="6 10" id="KW-0406">Ion transport</keyword>
<dbReference type="Proteomes" id="UP001652564">
    <property type="component" value="Unassembled WGS sequence"/>
</dbReference>
<keyword evidence="9 10" id="KW-0066">ATP synthesis</keyword>